<dbReference type="AlphaFoldDB" id="A0A485KWF5"/>
<accession>A0A485KWF5</accession>
<organism evidence="3 4">
    <name type="scientific">Aphanomyces stellatus</name>
    <dbReference type="NCBI Taxonomy" id="120398"/>
    <lineage>
        <taxon>Eukaryota</taxon>
        <taxon>Sar</taxon>
        <taxon>Stramenopiles</taxon>
        <taxon>Oomycota</taxon>
        <taxon>Saprolegniomycetes</taxon>
        <taxon>Saprolegniales</taxon>
        <taxon>Verrucalvaceae</taxon>
        <taxon>Aphanomyces</taxon>
    </lineage>
</organism>
<evidence type="ECO:0000313" key="4">
    <source>
        <dbReference type="Proteomes" id="UP000332933"/>
    </source>
</evidence>
<gene>
    <name evidence="3" type="primary">Aste57867_12007</name>
    <name evidence="2" type="ORF">As57867_011962</name>
    <name evidence="3" type="ORF">ASTE57867_12007</name>
</gene>
<name>A0A485KWF5_9STRA</name>
<dbReference type="GO" id="GO:0020037">
    <property type="term" value="F:heme binding"/>
    <property type="evidence" value="ECO:0007669"/>
    <property type="project" value="InterPro"/>
</dbReference>
<keyword evidence="1" id="KW-0472">Membrane</keyword>
<dbReference type="Proteomes" id="UP000332933">
    <property type="component" value="Unassembled WGS sequence"/>
</dbReference>
<evidence type="ECO:0000313" key="2">
    <source>
        <dbReference type="EMBL" id="KAF0697294.1"/>
    </source>
</evidence>
<dbReference type="GO" id="GO:0005506">
    <property type="term" value="F:iron ion binding"/>
    <property type="evidence" value="ECO:0007669"/>
    <property type="project" value="InterPro"/>
</dbReference>
<feature type="transmembrane region" description="Helical" evidence="1">
    <location>
        <begin position="54"/>
        <end position="73"/>
    </location>
</feature>
<reference evidence="2" key="2">
    <citation type="submission" date="2019-06" db="EMBL/GenBank/DDBJ databases">
        <title>Genomics analysis of Aphanomyces spp. identifies a new class of oomycete effector associated with host adaptation.</title>
        <authorList>
            <person name="Gaulin E."/>
        </authorList>
    </citation>
    <scope>NUCLEOTIDE SEQUENCE</scope>
    <source>
        <strain evidence="2">CBS 578.67</strain>
    </source>
</reference>
<protein>
    <submittedName>
        <fullName evidence="3">Aste57867_12007 protein</fullName>
    </submittedName>
</protein>
<evidence type="ECO:0000313" key="3">
    <source>
        <dbReference type="EMBL" id="VFT88862.1"/>
    </source>
</evidence>
<dbReference type="EMBL" id="VJMH01005332">
    <property type="protein sequence ID" value="KAF0697294.1"/>
    <property type="molecule type" value="Genomic_DNA"/>
</dbReference>
<proteinExistence type="predicted"/>
<dbReference type="InterPro" id="IPR036396">
    <property type="entry name" value="Cyt_P450_sf"/>
</dbReference>
<reference evidence="3 4" key="1">
    <citation type="submission" date="2019-03" db="EMBL/GenBank/DDBJ databases">
        <authorList>
            <person name="Gaulin E."/>
            <person name="Dumas B."/>
        </authorList>
    </citation>
    <scope>NUCLEOTIDE SEQUENCE [LARGE SCALE GENOMIC DNA]</scope>
    <source>
        <strain evidence="3">CBS 568.67</strain>
    </source>
</reference>
<sequence length="134" mass="14896">MFESQTLATCDRLAMDGRDLYPHLKQLALNIIGLATCGINFDEYPHARAVINNYTGIQSLFVFVGMLVIPGFMQLPLPEIRRRCQIQETLRSVITKVIEAKAAAGETAASDFLDVVVSTIEEAIAYHDGPRRRS</sequence>
<dbReference type="GO" id="GO:0016705">
    <property type="term" value="F:oxidoreductase activity, acting on paired donors, with incorporation or reduction of molecular oxygen"/>
    <property type="evidence" value="ECO:0007669"/>
    <property type="project" value="InterPro"/>
</dbReference>
<dbReference type="SUPFAM" id="SSF48264">
    <property type="entry name" value="Cytochrome P450"/>
    <property type="match status" value="1"/>
</dbReference>
<keyword evidence="4" id="KW-1185">Reference proteome</keyword>
<dbReference type="GO" id="GO:0004497">
    <property type="term" value="F:monooxygenase activity"/>
    <property type="evidence" value="ECO:0007669"/>
    <property type="project" value="InterPro"/>
</dbReference>
<dbReference type="Gene3D" id="1.10.630.10">
    <property type="entry name" value="Cytochrome P450"/>
    <property type="match status" value="1"/>
</dbReference>
<dbReference type="OrthoDB" id="10611693at2759"/>
<keyword evidence="1" id="KW-0812">Transmembrane</keyword>
<keyword evidence="1" id="KW-1133">Transmembrane helix</keyword>
<evidence type="ECO:0000256" key="1">
    <source>
        <dbReference type="SAM" id="Phobius"/>
    </source>
</evidence>
<dbReference type="EMBL" id="CAADRA010005353">
    <property type="protein sequence ID" value="VFT88862.1"/>
    <property type="molecule type" value="Genomic_DNA"/>
</dbReference>